<dbReference type="GO" id="GO:0015421">
    <property type="term" value="F:ABC-type oligopeptide transporter activity"/>
    <property type="evidence" value="ECO:0007669"/>
    <property type="project" value="TreeGrafter"/>
</dbReference>
<accession>A0A5P9Q6F7</accession>
<keyword evidence="4 6" id="KW-0472">Membrane</keyword>
<dbReference type="AlphaFoldDB" id="A0A5P9Q6F7"/>
<protein>
    <submittedName>
        <fullName evidence="9">ABC transporter B family member</fullName>
    </submittedName>
</protein>
<dbReference type="GO" id="GO:0005886">
    <property type="term" value="C:plasma membrane"/>
    <property type="evidence" value="ECO:0007669"/>
    <property type="project" value="UniProtKB-SubCell"/>
</dbReference>
<proteinExistence type="predicted"/>
<dbReference type="GO" id="GO:0016887">
    <property type="term" value="F:ATP hydrolysis activity"/>
    <property type="evidence" value="ECO:0007669"/>
    <property type="project" value="InterPro"/>
</dbReference>
<evidence type="ECO:0000313" key="10">
    <source>
        <dbReference type="Proteomes" id="UP000326702"/>
    </source>
</evidence>
<feature type="domain" description="ABC transporter" evidence="7">
    <location>
        <begin position="344"/>
        <end position="570"/>
    </location>
</feature>
<comment type="subcellular location">
    <subcellularLocation>
        <location evidence="1">Cell membrane</location>
        <topology evidence="1">Multi-pass membrane protein</topology>
    </subcellularLocation>
</comment>
<sequence length="572" mass="58008">MRRAPARRPAVPGRELLRTSLRAHRRQVACASVLLTQHQLGEALVPVIVGAAVADAVADGSAAHLGLWLLALLADFAFLSLSYRFGARARARARAQLAHTVRMNVVTRVLDPGGGADAAPGDLLVRADADAERVGDLAGTIASTVAAAVVVLAAGTALARTAPALALVVLGGTVVLVLTVRRASRRLERASHDEQEAAADAATSAEDVVRGLRVVHGLHAGPAVAARFARLSDDAATSAVRATTIEGTIGGIASLLTGLYLAATAAVGGYLALRGSLGLGALVASVGLAQVLLDPLDTLATASSAWTRARASAARIEAVLARPRAVPQTPVGARLAGDGGPPTLTRTADDRAAGSTPTLGTVGWHAEGGSLTALTTLDAQLARDVVRLLARELDPPSGALTLDGTPVTDLALDDLRRAVVVSPHDAPLLAPTLGANLRALAPGRRDVSRYVRAAALDDVLHALDGDLDAPLGENGRSLSGGQRQRVALARALAAEPPVLVLHDPTSALDPVTAAQVADGLRAARDGLTTIVVTTSPAVLAVCNHVVDLDTGSVRTPADGTHATVPAQVGAAG</sequence>
<dbReference type="SUPFAM" id="SSF52540">
    <property type="entry name" value="P-loop containing nucleoside triphosphate hydrolases"/>
    <property type="match status" value="1"/>
</dbReference>
<evidence type="ECO:0000256" key="6">
    <source>
        <dbReference type="SAM" id="Phobius"/>
    </source>
</evidence>
<evidence type="ECO:0000256" key="2">
    <source>
        <dbReference type="ARBA" id="ARBA00022692"/>
    </source>
</evidence>
<evidence type="ECO:0000256" key="1">
    <source>
        <dbReference type="ARBA" id="ARBA00004651"/>
    </source>
</evidence>
<feature type="transmembrane region" description="Helical" evidence="6">
    <location>
        <begin position="161"/>
        <end position="180"/>
    </location>
</feature>
<dbReference type="Gene3D" id="1.20.1560.10">
    <property type="entry name" value="ABC transporter type 1, transmembrane domain"/>
    <property type="match status" value="1"/>
</dbReference>
<evidence type="ECO:0000256" key="3">
    <source>
        <dbReference type="ARBA" id="ARBA00022989"/>
    </source>
</evidence>
<keyword evidence="2 6" id="KW-0812">Transmembrane</keyword>
<evidence type="ECO:0000256" key="4">
    <source>
        <dbReference type="ARBA" id="ARBA00023136"/>
    </source>
</evidence>
<dbReference type="InterPro" id="IPR003439">
    <property type="entry name" value="ABC_transporter-like_ATP-bd"/>
</dbReference>
<dbReference type="PANTHER" id="PTHR43394">
    <property type="entry name" value="ATP-DEPENDENT PERMEASE MDL1, MITOCHONDRIAL"/>
    <property type="match status" value="1"/>
</dbReference>
<dbReference type="SUPFAM" id="SSF90123">
    <property type="entry name" value="ABC transporter transmembrane region"/>
    <property type="match status" value="1"/>
</dbReference>
<dbReference type="InterPro" id="IPR011527">
    <property type="entry name" value="ABC1_TM_dom"/>
</dbReference>
<dbReference type="Gene3D" id="3.40.50.300">
    <property type="entry name" value="P-loop containing nucleotide triphosphate hydrolases"/>
    <property type="match status" value="1"/>
</dbReference>
<keyword evidence="10" id="KW-1185">Reference proteome</keyword>
<reference evidence="9 10" key="1">
    <citation type="submission" date="2019-10" db="EMBL/GenBank/DDBJ databases">
        <title>Genome sequence of Luteimicrobium xylanilyticum HY-24.</title>
        <authorList>
            <person name="Kim D.Y."/>
            <person name="Park H.-Y."/>
        </authorList>
    </citation>
    <scope>NUCLEOTIDE SEQUENCE [LARGE SCALE GENOMIC DNA]</scope>
    <source>
        <strain evidence="9 10">HY-24</strain>
    </source>
</reference>
<evidence type="ECO:0000259" key="7">
    <source>
        <dbReference type="PROSITE" id="PS50893"/>
    </source>
</evidence>
<dbReference type="OrthoDB" id="4966664at2"/>
<dbReference type="PROSITE" id="PS50929">
    <property type="entry name" value="ABC_TM1F"/>
    <property type="match status" value="1"/>
</dbReference>
<evidence type="ECO:0000256" key="5">
    <source>
        <dbReference type="SAM" id="MobiDB-lite"/>
    </source>
</evidence>
<feature type="transmembrane region" description="Helical" evidence="6">
    <location>
        <begin position="64"/>
        <end position="85"/>
    </location>
</feature>
<dbReference type="InterPro" id="IPR039421">
    <property type="entry name" value="Type_1_exporter"/>
</dbReference>
<evidence type="ECO:0000313" key="9">
    <source>
        <dbReference type="EMBL" id="QFU96856.1"/>
    </source>
</evidence>
<dbReference type="Proteomes" id="UP000326702">
    <property type="component" value="Chromosome"/>
</dbReference>
<dbReference type="PROSITE" id="PS50893">
    <property type="entry name" value="ABC_TRANSPORTER_2"/>
    <property type="match status" value="1"/>
</dbReference>
<dbReference type="InterPro" id="IPR027417">
    <property type="entry name" value="P-loop_NTPase"/>
</dbReference>
<dbReference type="Pfam" id="PF00005">
    <property type="entry name" value="ABC_tran"/>
    <property type="match status" value="1"/>
</dbReference>
<keyword evidence="3 6" id="KW-1133">Transmembrane helix</keyword>
<dbReference type="InterPro" id="IPR036640">
    <property type="entry name" value="ABC1_TM_sf"/>
</dbReference>
<dbReference type="PROSITE" id="PS00211">
    <property type="entry name" value="ABC_TRANSPORTER_1"/>
    <property type="match status" value="1"/>
</dbReference>
<dbReference type="GO" id="GO:0005524">
    <property type="term" value="F:ATP binding"/>
    <property type="evidence" value="ECO:0007669"/>
    <property type="project" value="InterPro"/>
</dbReference>
<dbReference type="KEGG" id="lxl:KDY119_00346"/>
<feature type="region of interest" description="Disordered" evidence="5">
    <location>
        <begin position="330"/>
        <end position="357"/>
    </location>
</feature>
<dbReference type="RefSeq" id="WP_153021846.1">
    <property type="nucleotide sequence ID" value="NZ_BAABIH010000013.1"/>
</dbReference>
<feature type="domain" description="ABC transmembrane type-1" evidence="8">
    <location>
        <begin position="39"/>
        <end position="308"/>
    </location>
</feature>
<dbReference type="EMBL" id="CP045529">
    <property type="protein sequence ID" value="QFU96856.1"/>
    <property type="molecule type" value="Genomic_DNA"/>
</dbReference>
<dbReference type="InterPro" id="IPR017871">
    <property type="entry name" value="ABC_transporter-like_CS"/>
</dbReference>
<feature type="transmembrane region" description="Helical" evidence="6">
    <location>
        <begin position="134"/>
        <end position="155"/>
    </location>
</feature>
<organism evidence="9 10">
    <name type="scientific">Luteimicrobium xylanilyticum</name>
    <dbReference type="NCBI Taxonomy" id="1133546"/>
    <lineage>
        <taxon>Bacteria</taxon>
        <taxon>Bacillati</taxon>
        <taxon>Actinomycetota</taxon>
        <taxon>Actinomycetes</taxon>
        <taxon>Micrococcales</taxon>
        <taxon>Luteimicrobium</taxon>
    </lineage>
</organism>
<gene>
    <name evidence="9" type="ORF">KDY119_00346</name>
</gene>
<name>A0A5P9Q6F7_9MICO</name>
<evidence type="ECO:0000259" key="8">
    <source>
        <dbReference type="PROSITE" id="PS50929"/>
    </source>
</evidence>
<dbReference type="Pfam" id="PF00664">
    <property type="entry name" value="ABC_membrane"/>
    <property type="match status" value="1"/>
</dbReference>
<dbReference type="PANTHER" id="PTHR43394:SF1">
    <property type="entry name" value="ATP-BINDING CASSETTE SUB-FAMILY B MEMBER 10, MITOCHONDRIAL"/>
    <property type="match status" value="1"/>
</dbReference>